<sequence>MKGGDDAQEFEDELQWGDDLVKNLIRELPEHRLSVEEAEFHPFLADVVPKDPDLQHAEEVIKNATTLPLHRLHNSGF</sequence>
<dbReference type="EMBL" id="KV442071">
    <property type="protein sequence ID" value="OAQ26085.1"/>
    <property type="molecule type" value="Genomic_DNA"/>
</dbReference>
<evidence type="ECO:0008006" key="3">
    <source>
        <dbReference type="Google" id="ProtNLM"/>
    </source>
</evidence>
<evidence type="ECO:0000313" key="2">
    <source>
        <dbReference type="Proteomes" id="UP000078512"/>
    </source>
</evidence>
<evidence type="ECO:0000313" key="1">
    <source>
        <dbReference type="EMBL" id="OAQ26085.1"/>
    </source>
</evidence>
<keyword evidence="2" id="KW-1185">Reference proteome</keyword>
<dbReference type="Proteomes" id="UP000078512">
    <property type="component" value="Unassembled WGS sequence"/>
</dbReference>
<name>A0A197JLR2_9FUNG</name>
<gene>
    <name evidence="1" type="ORF">K457DRAFT_22491</name>
</gene>
<protein>
    <recommendedName>
        <fullName evidence="3">Protein kinase domain-containing protein</fullName>
    </recommendedName>
</protein>
<dbReference type="AlphaFoldDB" id="A0A197JLR2"/>
<proteinExistence type="predicted"/>
<dbReference type="OrthoDB" id="10532192at2759"/>
<organism evidence="1 2">
    <name type="scientific">Linnemannia elongata AG-77</name>
    <dbReference type="NCBI Taxonomy" id="1314771"/>
    <lineage>
        <taxon>Eukaryota</taxon>
        <taxon>Fungi</taxon>
        <taxon>Fungi incertae sedis</taxon>
        <taxon>Mucoromycota</taxon>
        <taxon>Mortierellomycotina</taxon>
        <taxon>Mortierellomycetes</taxon>
        <taxon>Mortierellales</taxon>
        <taxon>Mortierellaceae</taxon>
        <taxon>Linnemannia</taxon>
    </lineage>
</organism>
<reference evidence="1 2" key="1">
    <citation type="submission" date="2016-05" db="EMBL/GenBank/DDBJ databases">
        <title>Genome sequencing reveals origins of a unique bacterial endosymbiosis in the earliest lineages of terrestrial Fungi.</title>
        <authorList>
            <consortium name="DOE Joint Genome Institute"/>
            <person name="Uehling J."/>
            <person name="Gryganskyi A."/>
            <person name="Hameed K."/>
            <person name="Tschaplinski T."/>
            <person name="Misztal P."/>
            <person name="Wu S."/>
            <person name="Desiro A."/>
            <person name="Vande Pol N."/>
            <person name="Du Z.-Y."/>
            <person name="Zienkiewicz A."/>
            <person name="Zienkiewicz K."/>
            <person name="Morin E."/>
            <person name="Tisserant E."/>
            <person name="Splivallo R."/>
            <person name="Hainaut M."/>
            <person name="Henrissat B."/>
            <person name="Ohm R."/>
            <person name="Kuo A."/>
            <person name="Yan J."/>
            <person name="Lipzen A."/>
            <person name="Nolan M."/>
            <person name="Labutti K."/>
            <person name="Barry K."/>
            <person name="Goldstein A."/>
            <person name="Labbe J."/>
            <person name="Schadt C."/>
            <person name="Tuskan G."/>
            <person name="Grigoriev I."/>
            <person name="Martin F."/>
            <person name="Vilgalys R."/>
            <person name="Bonito G."/>
        </authorList>
    </citation>
    <scope>NUCLEOTIDE SEQUENCE [LARGE SCALE GENOMIC DNA]</scope>
    <source>
        <strain evidence="1 2">AG-77</strain>
    </source>
</reference>
<accession>A0A197JLR2</accession>